<feature type="compositionally biased region" description="Polar residues" evidence="6">
    <location>
        <begin position="147"/>
        <end position="179"/>
    </location>
</feature>
<keyword evidence="1" id="KW-0479">Metal-binding</keyword>
<evidence type="ECO:0000313" key="8">
    <source>
        <dbReference type="EMBL" id="KID68646.1"/>
    </source>
</evidence>
<dbReference type="AlphaFoldDB" id="A0A0B4FSD5"/>
<dbReference type="VEuPathDB" id="FungiDB:MAN_03502"/>
<evidence type="ECO:0000259" key="7">
    <source>
        <dbReference type="PROSITE" id="PS51999"/>
    </source>
</evidence>
<dbReference type="HOGENOM" id="CLU_037645_0_0_1"/>
<feature type="region of interest" description="Disordered" evidence="6">
    <location>
        <begin position="103"/>
        <end position="122"/>
    </location>
</feature>
<keyword evidence="9" id="KW-1185">Reference proteome</keyword>
<dbReference type="Proteomes" id="UP000031186">
    <property type="component" value="Unassembled WGS sequence"/>
</dbReference>
<dbReference type="PROSITE" id="PS51999">
    <property type="entry name" value="ZF_GRF"/>
    <property type="match status" value="1"/>
</dbReference>
<evidence type="ECO:0000256" key="1">
    <source>
        <dbReference type="ARBA" id="ARBA00022723"/>
    </source>
</evidence>
<evidence type="ECO:0000256" key="4">
    <source>
        <dbReference type="PROSITE-ProRule" id="PRU01343"/>
    </source>
</evidence>
<protein>
    <submittedName>
        <fullName evidence="8">Zinc finger, GRF-type</fullName>
    </submittedName>
</protein>
<feature type="region of interest" description="Disordered" evidence="6">
    <location>
        <begin position="137"/>
        <end position="198"/>
    </location>
</feature>
<evidence type="ECO:0000313" key="9">
    <source>
        <dbReference type="Proteomes" id="UP000031186"/>
    </source>
</evidence>
<feature type="domain" description="GRF-type" evidence="7">
    <location>
        <begin position="47"/>
        <end position="91"/>
    </location>
</feature>
<keyword evidence="5" id="KW-0175">Coiled coil</keyword>
<evidence type="ECO:0000256" key="2">
    <source>
        <dbReference type="ARBA" id="ARBA00022771"/>
    </source>
</evidence>
<feature type="compositionally biased region" description="Low complexity" evidence="6">
    <location>
        <begin position="271"/>
        <end position="304"/>
    </location>
</feature>
<feature type="non-terminal residue" evidence="8">
    <location>
        <position position="1"/>
    </location>
</feature>
<dbReference type="OrthoDB" id="430051at2759"/>
<feature type="region of interest" description="Disordered" evidence="6">
    <location>
        <begin position="215"/>
        <end position="234"/>
    </location>
</feature>
<dbReference type="GO" id="GO:0008270">
    <property type="term" value="F:zinc ion binding"/>
    <property type="evidence" value="ECO:0007669"/>
    <property type="project" value="UniProtKB-KW"/>
</dbReference>
<keyword evidence="3" id="KW-0862">Zinc</keyword>
<dbReference type="InterPro" id="IPR010666">
    <property type="entry name" value="Znf_GRF"/>
</dbReference>
<reference evidence="8 9" key="1">
    <citation type="journal article" date="2014" name="Proc. Natl. Acad. Sci. U.S.A.">
        <title>Trajectory and genomic determinants of fungal-pathogen speciation and host adaptation.</title>
        <authorList>
            <person name="Hu X."/>
            <person name="Xiao G."/>
            <person name="Zheng P."/>
            <person name="Shang Y."/>
            <person name="Su Y."/>
            <person name="Zhang X."/>
            <person name="Liu X."/>
            <person name="Zhan S."/>
            <person name="St Leger R.J."/>
            <person name="Wang C."/>
        </authorList>
    </citation>
    <scope>NUCLEOTIDE SEQUENCE [LARGE SCALE GENOMIC DNA]</scope>
    <source>
        <strain evidence="8 9">ARSEF 549</strain>
    </source>
</reference>
<gene>
    <name evidence="8" type="ORF">MAN_03502</name>
</gene>
<feature type="region of interest" description="Disordered" evidence="6">
    <location>
        <begin position="258"/>
        <end position="305"/>
    </location>
</feature>
<name>A0A0B4FSD5_METAF</name>
<feature type="region of interest" description="Disordered" evidence="6">
    <location>
        <begin position="1"/>
        <end position="31"/>
    </location>
</feature>
<evidence type="ECO:0000256" key="6">
    <source>
        <dbReference type="SAM" id="MobiDB-lite"/>
    </source>
</evidence>
<evidence type="ECO:0000256" key="3">
    <source>
        <dbReference type="ARBA" id="ARBA00022833"/>
    </source>
</evidence>
<proteinExistence type="predicted"/>
<keyword evidence="2 4" id="KW-0863">Zinc-finger</keyword>
<evidence type="ECO:0000256" key="5">
    <source>
        <dbReference type="SAM" id="Coils"/>
    </source>
</evidence>
<sequence>MASSTTPRRRRYKDTPSTPVSHSEAEELPSAEKKRLDGVWQDGLWWCNCDPRKKAVLREVKKECANKGRLFWTCETHRRLSCNFFLWRDDAVVRESSFAPGSDADVVDNRPVPARPKTPTFTQRPLESYGIQATPLSRRSGILGGVNKTSKAADSSPTSTHRTRETQALASKASPTTPSSKRKRNLNDSWDQDEDEFTDLDSDAERQLAEIADKSVQMATRRRSSDDVFATPSTNRRTTVIVGGLPTPSVSRTLFPASEAKRSKAVSFEEPTSSGTLKTPSKTLSSDSSFSLVSPSSSPPGASTQDVTEKVMALLSRQKIDPAVLQSVQELLLMSARKTKGVSKGRDSARAALKGKDKKISQLQEKIRDLENQAAYNHKRMTDMKAQLIRLYEEN</sequence>
<comment type="caution">
    <text evidence="8">The sequence shown here is derived from an EMBL/GenBank/DDBJ whole genome shotgun (WGS) entry which is preliminary data.</text>
</comment>
<organism evidence="8 9">
    <name type="scientific">Metarhizium anisopliae (strain ARSEF 549)</name>
    <dbReference type="NCBI Taxonomy" id="3151832"/>
    <lineage>
        <taxon>Eukaryota</taxon>
        <taxon>Fungi</taxon>
        <taxon>Dikarya</taxon>
        <taxon>Ascomycota</taxon>
        <taxon>Pezizomycotina</taxon>
        <taxon>Sordariomycetes</taxon>
        <taxon>Hypocreomycetidae</taxon>
        <taxon>Hypocreales</taxon>
        <taxon>Clavicipitaceae</taxon>
        <taxon>Metarhizium</taxon>
    </lineage>
</organism>
<feature type="coiled-coil region" evidence="5">
    <location>
        <begin position="346"/>
        <end position="380"/>
    </location>
</feature>
<accession>A0A0B4FSD5</accession>
<dbReference type="Pfam" id="PF06839">
    <property type="entry name" value="Zn_ribbon_GRF"/>
    <property type="match status" value="1"/>
</dbReference>
<dbReference type="EMBL" id="AZNF01000003">
    <property type="protein sequence ID" value="KID68646.1"/>
    <property type="molecule type" value="Genomic_DNA"/>
</dbReference>